<organism evidence="1 4">
    <name type="scientific">Arabidopsis thaliana x Arabidopsis arenosa</name>
    <dbReference type="NCBI Taxonomy" id="1240361"/>
    <lineage>
        <taxon>Eukaryota</taxon>
        <taxon>Viridiplantae</taxon>
        <taxon>Streptophyta</taxon>
        <taxon>Embryophyta</taxon>
        <taxon>Tracheophyta</taxon>
        <taxon>Spermatophyta</taxon>
        <taxon>Magnoliopsida</taxon>
        <taxon>eudicotyledons</taxon>
        <taxon>Gunneridae</taxon>
        <taxon>Pentapetalae</taxon>
        <taxon>rosids</taxon>
        <taxon>malvids</taxon>
        <taxon>Brassicales</taxon>
        <taxon>Brassicaceae</taxon>
        <taxon>Camelineae</taxon>
        <taxon>Arabidopsis</taxon>
    </lineage>
</organism>
<keyword evidence="4" id="KW-1185">Reference proteome</keyword>
<gene>
    <name evidence="3" type="ORF">ISN45_Aa01g019350</name>
    <name evidence="2" type="ORF">ISN45_Aa02g013690</name>
    <name evidence="1" type="ORF">ISN45_Aa05g017390</name>
</gene>
<dbReference type="EMBL" id="JAEFBK010000006">
    <property type="protein sequence ID" value="KAG7593115.1"/>
    <property type="molecule type" value="Genomic_DNA"/>
</dbReference>
<dbReference type="EMBL" id="JAEFBK010000010">
    <property type="protein sequence ID" value="KAG7560191.1"/>
    <property type="molecule type" value="Genomic_DNA"/>
</dbReference>
<dbReference type="EMBL" id="JAEFBK010000007">
    <property type="protein sequence ID" value="KAG7586019.1"/>
    <property type="molecule type" value="Genomic_DNA"/>
</dbReference>
<dbReference type="Proteomes" id="UP000694240">
    <property type="component" value="Chromosome 7"/>
</dbReference>
<accession>A0A8T1ZPN7</accession>
<evidence type="ECO:0000313" key="2">
    <source>
        <dbReference type="EMBL" id="KAG7586019.1"/>
    </source>
</evidence>
<dbReference type="Proteomes" id="UP000694240">
    <property type="component" value="Chromosome 10"/>
</dbReference>
<protein>
    <submittedName>
        <fullName evidence="1">Uncharacterized protein</fullName>
    </submittedName>
</protein>
<comment type="caution">
    <text evidence="1">The sequence shown here is derived from an EMBL/GenBank/DDBJ whole genome shotgun (WGS) entry which is preliminary data.</text>
</comment>
<dbReference type="Proteomes" id="UP000694240">
    <property type="component" value="Chromosome 6"/>
</dbReference>
<evidence type="ECO:0000313" key="4">
    <source>
        <dbReference type="Proteomes" id="UP000694240"/>
    </source>
</evidence>
<name>A0A8T1ZPN7_9BRAS</name>
<reference evidence="1 4" key="1">
    <citation type="submission" date="2020-12" db="EMBL/GenBank/DDBJ databases">
        <title>Concerted genomic and epigenomic changes stabilize Arabidopsis allopolyploids.</title>
        <authorList>
            <person name="Chen Z."/>
        </authorList>
    </citation>
    <scope>NUCLEOTIDE SEQUENCE [LARGE SCALE GENOMIC DNA]</scope>
    <source>
        <strain evidence="1">Allo738</strain>
        <tissue evidence="1">Leaf</tissue>
    </source>
</reference>
<sequence length="64" mass="6988">MDSSLSWQFVAEASTGSRRCSGFFLHLFSCVAVTYPFSVGGLGGAYECPCVRSGDPLWRSISRF</sequence>
<proteinExistence type="predicted"/>
<evidence type="ECO:0000313" key="1">
    <source>
        <dbReference type="EMBL" id="KAG7560191.1"/>
    </source>
</evidence>
<evidence type="ECO:0000313" key="3">
    <source>
        <dbReference type="EMBL" id="KAG7593115.1"/>
    </source>
</evidence>
<dbReference type="AlphaFoldDB" id="A0A8T1ZPN7"/>